<sequence length="356" mass="39905">MKTSNKLVKALKIFIIVLIVGFLAISPFYAYWNSAPAEQTCAVCHEISNSVHVLANSAHRELLCKECHGTALSNGVHSIKEKSMMFVNHIRGINTDNIIMGESQILEVMNNCRRCHSSEYAKWESGGHSATYGYILLDSIQNSNELLNYDCLRCHGMYFEGTVADLVEPISMDGPWQLVNANRNDLPTIPCMACHMIHTDGDLTSSILTENYYWDSLRTIPLHSPGLSFYVRSEKENYTVDLLPAYNIYDDSLMVVVSDDPIMRNCIQCHAPNSRHEAGTGDDRTPRGVHEGLSCTVCHEPHSNNAQNSCIKCHPAISNCQIDVTQMNTTYKYKDSHNNIHFVSCNDCHENGRGVK</sequence>
<keyword evidence="7" id="KW-0472">Membrane</keyword>
<accession>A0A098BZW2</accession>
<keyword evidence="5" id="KW-0249">Electron transport</keyword>
<dbReference type="SUPFAM" id="SSF48695">
    <property type="entry name" value="Multiheme cytochromes"/>
    <property type="match status" value="1"/>
</dbReference>
<keyword evidence="3" id="KW-0479">Metal-binding</keyword>
<feature type="domain" description="Cytochrome c-552/4" evidence="8">
    <location>
        <begin position="112"/>
        <end position="157"/>
    </location>
</feature>
<dbReference type="InterPro" id="IPR038266">
    <property type="entry name" value="NapC/NirT_cytc_sf"/>
</dbReference>
<evidence type="ECO:0000256" key="4">
    <source>
        <dbReference type="ARBA" id="ARBA00022729"/>
    </source>
</evidence>
<dbReference type="InterPro" id="IPR051829">
    <property type="entry name" value="Multiheme_Cytochr_ET"/>
</dbReference>
<evidence type="ECO:0000256" key="5">
    <source>
        <dbReference type="ARBA" id="ARBA00022982"/>
    </source>
</evidence>
<evidence type="ECO:0000256" key="1">
    <source>
        <dbReference type="ARBA" id="ARBA00022448"/>
    </source>
</evidence>
<reference evidence="9 10" key="1">
    <citation type="submission" date="2014-08" db="EMBL/GenBank/DDBJ databases">
        <authorList>
            <person name="Wibberg D."/>
        </authorList>
    </citation>
    <scope>NUCLEOTIDE SEQUENCE [LARGE SCALE GENOMIC DNA]</scope>
    <source>
        <strain evidence="10">ING2-E5B</strain>
    </source>
</reference>
<evidence type="ECO:0000256" key="2">
    <source>
        <dbReference type="ARBA" id="ARBA00022617"/>
    </source>
</evidence>
<dbReference type="InterPro" id="IPR023155">
    <property type="entry name" value="Cyt_c-552/4"/>
</dbReference>
<dbReference type="KEGG" id="pbt:ING2E5B_1422"/>
<keyword evidence="1" id="KW-0813">Transport</keyword>
<dbReference type="EMBL" id="LN515532">
    <property type="protein sequence ID" value="CEA16170.1"/>
    <property type="molecule type" value="Genomic_DNA"/>
</dbReference>
<evidence type="ECO:0000256" key="3">
    <source>
        <dbReference type="ARBA" id="ARBA00022723"/>
    </source>
</evidence>
<dbReference type="Pfam" id="PF13435">
    <property type="entry name" value="Cytochrome_C554"/>
    <property type="match status" value="2"/>
</dbReference>
<dbReference type="Gene3D" id="3.90.10.10">
    <property type="entry name" value="Cytochrome C3"/>
    <property type="match status" value="1"/>
</dbReference>
<dbReference type="Proteomes" id="UP000032417">
    <property type="component" value="Chromosome 1"/>
</dbReference>
<feature type="transmembrane region" description="Helical" evidence="7">
    <location>
        <begin position="12"/>
        <end position="32"/>
    </location>
</feature>
<dbReference type="HOGENOM" id="CLU_068876_0_0_10"/>
<dbReference type="InterPro" id="IPR036280">
    <property type="entry name" value="Multihaem_cyt_sf"/>
</dbReference>
<keyword evidence="6" id="KW-0408">Iron</keyword>
<name>A0A098BZW2_9BACT</name>
<dbReference type="PANTHER" id="PTHR35038">
    <property type="entry name" value="DISSIMILATORY SULFITE REDUCTASE SIRA"/>
    <property type="match status" value="1"/>
</dbReference>
<dbReference type="AlphaFoldDB" id="A0A098BZW2"/>
<dbReference type="OrthoDB" id="9814800at2"/>
<dbReference type="GO" id="GO:0046872">
    <property type="term" value="F:metal ion binding"/>
    <property type="evidence" value="ECO:0007669"/>
    <property type="project" value="UniProtKB-KW"/>
</dbReference>
<keyword evidence="10" id="KW-1185">Reference proteome</keyword>
<evidence type="ECO:0000313" key="10">
    <source>
        <dbReference type="Proteomes" id="UP000032417"/>
    </source>
</evidence>
<feature type="domain" description="Cytochrome c-552/4" evidence="8">
    <location>
        <begin position="263"/>
        <end position="299"/>
    </location>
</feature>
<evidence type="ECO:0000256" key="7">
    <source>
        <dbReference type="SAM" id="Phobius"/>
    </source>
</evidence>
<evidence type="ECO:0000313" key="9">
    <source>
        <dbReference type="EMBL" id="CEA16170.1"/>
    </source>
</evidence>
<keyword evidence="2" id="KW-0349">Heme</keyword>
<gene>
    <name evidence="9" type="ORF">ING2E5B_1422</name>
</gene>
<keyword evidence="7" id="KW-0812">Transmembrane</keyword>
<dbReference type="Gene3D" id="1.10.3820.10">
    <property type="entry name" value="Di-heme elbow motif domain"/>
    <property type="match status" value="1"/>
</dbReference>
<proteinExistence type="predicted"/>
<evidence type="ECO:0000256" key="6">
    <source>
        <dbReference type="ARBA" id="ARBA00023004"/>
    </source>
</evidence>
<protein>
    <recommendedName>
        <fullName evidence="8">Cytochrome c-552/4 domain-containing protein</fullName>
    </recommendedName>
</protein>
<dbReference type="STRING" id="1562970.ING2E5B_1422"/>
<evidence type="ECO:0000259" key="8">
    <source>
        <dbReference type="Pfam" id="PF13435"/>
    </source>
</evidence>
<keyword evidence="4" id="KW-0732">Signal</keyword>
<keyword evidence="7" id="KW-1133">Transmembrane helix</keyword>
<organism evidence="9 10">
    <name type="scientific">Fermentimonas caenicola</name>
    <dbReference type="NCBI Taxonomy" id="1562970"/>
    <lineage>
        <taxon>Bacteria</taxon>
        <taxon>Pseudomonadati</taxon>
        <taxon>Bacteroidota</taxon>
        <taxon>Bacteroidia</taxon>
        <taxon>Bacteroidales</taxon>
        <taxon>Dysgonomonadaceae</taxon>
        <taxon>Fermentimonas</taxon>
    </lineage>
</organism>